<accession>A0ABM0JR06</accession>
<reference evidence="4" key="1">
    <citation type="submission" date="2025-08" db="UniProtKB">
        <authorList>
            <consortium name="RefSeq"/>
        </authorList>
    </citation>
    <scope>IDENTIFICATION</scope>
</reference>
<evidence type="ECO:0000256" key="1">
    <source>
        <dbReference type="SAM" id="MobiDB-lite"/>
    </source>
</evidence>
<keyword evidence="2" id="KW-0472">Membrane</keyword>
<keyword evidence="2" id="KW-1133">Transmembrane helix</keyword>
<dbReference type="InterPro" id="IPR011009">
    <property type="entry name" value="Kinase-like_dom_sf"/>
</dbReference>
<dbReference type="InterPro" id="IPR042983">
    <property type="entry name" value="PKDCC"/>
</dbReference>
<dbReference type="RefSeq" id="XP_005099499.1">
    <property type="nucleotide sequence ID" value="XM_005099442.3"/>
</dbReference>
<gene>
    <name evidence="4" type="primary">LOC101853091</name>
</gene>
<evidence type="ECO:0000256" key="2">
    <source>
        <dbReference type="SAM" id="Phobius"/>
    </source>
</evidence>
<proteinExistence type="predicted"/>
<dbReference type="PANTHER" id="PTHR46448:SF1">
    <property type="entry name" value="PROTEIN KINASE DOMAIN-CONTAINING PROTEIN"/>
    <property type="match status" value="1"/>
</dbReference>
<dbReference type="GeneID" id="101853091"/>
<feature type="transmembrane region" description="Helical" evidence="2">
    <location>
        <begin position="12"/>
        <end position="32"/>
    </location>
</feature>
<keyword evidence="3" id="KW-1185">Reference proteome</keyword>
<keyword evidence="2" id="KW-0812">Transmembrane</keyword>
<dbReference type="PANTHER" id="PTHR46448">
    <property type="entry name" value="PROTEIN KINASE DOMAIN-CONTAINING PROTEIN"/>
    <property type="match status" value="1"/>
</dbReference>
<dbReference type="Proteomes" id="UP000694888">
    <property type="component" value="Unplaced"/>
</dbReference>
<protein>
    <submittedName>
        <fullName evidence="4">Uncharacterized protein LOC101853091</fullName>
    </submittedName>
</protein>
<feature type="region of interest" description="Disordered" evidence="1">
    <location>
        <begin position="459"/>
        <end position="482"/>
    </location>
</feature>
<sequence length="968" mass="108839">MSLKRSWLACRLKTRVAIFALTLIFISMALMYRALLSHDTKPHVRHSSLPTMDKRKFLRFQPKYSELDIPHADSNIDRSFHLKSHRSLVNGNPDAQDLPNLANNIQLLKDRDLLSADSKEALTNFLKQLYPDDWAHAPDTDEIALDLKYVLIDYGFESKMSCKEIDSLRLGNPVSFSSSKFIEYAYDDNQDNNEGNSYENYYNRNNRNRNANAAVKSPSSDSDTKIACMKQVYDPDFCATMGNYKFLREILFMATLHHPSILTMKGYCLRGNRLASKLQEKGLVMVTETGVALTPTAVRSSSWYQRLHMALQVSHLLLYLDSSPFGSLRLRKLELKDLILVKGDTVKLADLDELEVGESLCQDAMQCRLQGRENGGQCLEGSCFGLNALSNLDKAATAALLPMLRNPDSEEATAIVRGLEDLSLSTPQLVVRLQKLLSETSKEEPPLLVVQSDRKLSDGRARPVVSMTQDEDDNSIHPLPRGNRIDTDSLLSRFERHDQSNFAGIYDYPCAGSRVSWGCVHTVRTLHDVADLCLKDDNCRCFVTFTTRPEEENLMTVVLKNATDAYPQSSSGTTLFIRRSAKYDVILRAVEQQNGDLSRDKELDSMNEAMRRNEIGGVGGGGSVREEGGGQELDADDQLMAKSDLEITECIDRTLQIQDAARLSREKRLMAHMGLKGTREQVWRRSVLHQNLGIPSRIVRAAGGGGKFLVNFTKRFESDLPEVAKKATFIAEDGPVAFHIGYALLYHLDRLLGLYHTPPCVGQELSADLVDRLHANSHWEEAFRPLIEADGTLSGILVVPTPKVMKVSKLILSSLEAPVVEIKPFERMEKLQLEYVLLWWLGRVQKRNNEHLGYKGHLIHFYADKAFTNVTTDFSGYLHQCQFPNVAFKALLCFKCVRKNGISAGPEVCALGQEVIRRTHSMFTDESEFSINGLSEDELSALMNEAASSVLRIVDRCIKMFGRESVLY</sequence>
<evidence type="ECO:0000313" key="3">
    <source>
        <dbReference type="Proteomes" id="UP000694888"/>
    </source>
</evidence>
<dbReference type="Gene3D" id="1.10.510.10">
    <property type="entry name" value="Transferase(Phosphotransferase) domain 1"/>
    <property type="match status" value="1"/>
</dbReference>
<name>A0ABM0JR06_APLCA</name>
<organism evidence="3 4">
    <name type="scientific">Aplysia californica</name>
    <name type="common">California sea hare</name>
    <dbReference type="NCBI Taxonomy" id="6500"/>
    <lineage>
        <taxon>Eukaryota</taxon>
        <taxon>Metazoa</taxon>
        <taxon>Spiralia</taxon>
        <taxon>Lophotrochozoa</taxon>
        <taxon>Mollusca</taxon>
        <taxon>Gastropoda</taxon>
        <taxon>Heterobranchia</taxon>
        <taxon>Euthyneura</taxon>
        <taxon>Tectipleura</taxon>
        <taxon>Aplysiida</taxon>
        <taxon>Aplysioidea</taxon>
        <taxon>Aplysiidae</taxon>
        <taxon>Aplysia</taxon>
    </lineage>
</organism>
<evidence type="ECO:0000313" key="4">
    <source>
        <dbReference type="RefSeq" id="XP_005099499.1"/>
    </source>
</evidence>
<dbReference type="SUPFAM" id="SSF56112">
    <property type="entry name" value="Protein kinase-like (PK-like)"/>
    <property type="match status" value="1"/>
</dbReference>